<dbReference type="Proteomes" id="UP001324287">
    <property type="component" value="Chromosome"/>
</dbReference>
<reference evidence="2 3" key="1">
    <citation type="submission" date="2023-12" db="EMBL/GenBank/DDBJ databases">
        <title>Blastococcus brunescens sp. nov., an actonobacterium isolated from sandstone collected in sahara desert.</title>
        <authorList>
            <person name="Gtari M."/>
            <person name="Ghodhbane F."/>
        </authorList>
    </citation>
    <scope>NUCLEOTIDE SEQUENCE [LARGE SCALE GENOMIC DNA]</scope>
    <source>
        <strain evidence="2 3">BMG 8361</strain>
    </source>
</reference>
<accession>A0ABZ1B6Z1</accession>
<organism evidence="2 3">
    <name type="scientific">Blastococcus brunescens</name>
    <dbReference type="NCBI Taxonomy" id="1564165"/>
    <lineage>
        <taxon>Bacteria</taxon>
        <taxon>Bacillati</taxon>
        <taxon>Actinomycetota</taxon>
        <taxon>Actinomycetes</taxon>
        <taxon>Geodermatophilales</taxon>
        <taxon>Geodermatophilaceae</taxon>
        <taxon>Blastococcus</taxon>
    </lineage>
</organism>
<feature type="transmembrane region" description="Helical" evidence="1">
    <location>
        <begin position="62"/>
        <end position="83"/>
    </location>
</feature>
<proteinExistence type="predicted"/>
<keyword evidence="1" id="KW-0812">Transmembrane</keyword>
<evidence type="ECO:0000313" key="2">
    <source>
        <dbReference type="EMBL" id="WRL66582.1"/>
    </source>
</evidence>
<evidence type="ECO:0000313" key="3">
    <source>
        <dbReference type="Proteomes" id="UP001324287"/>
    </source>
</evidence>
<dbReference type="EMBL" id="CP141261">
    <property type="protein sequence ID" value="WRL66582.1"/>
    <property type="molecule type" value="Genomic_DNA"/>
</dbReference>
<keyword evidence="3" id="KW-1185">Reference proteome</keyword>
<gene>
    <name evidence="2" type="ORF">U6N30_14975</name>
</gene>
<evidence type="ECO:0000256" key="1">
    <source>
        <dbReference type="SAM" id="Phobius"/>
    </source>
</evidence>
<protein>
    <submittedName>
        <fullName evidence="2">Uncharacterized protein</fullName>
    </submittedName>
</protein>
<keyword evidence="1" id="KW-1133">Transmembrane helix</keyword>
<name>A0ABZ1B6Z1_9ACTN</name>
<keyword evidence="1" id="KW-0472">Membrane</keyword>
<sequence length="86" mass="8539">MTVPEGSPLHGLDLALYLGDEVGPETLLQATAPAPIEGDTETTTAEFGNTEITIVGRSQTPLAGALSAALPWIVLGVGVALAVGGG</sequence>
<dbReference type="RefSeq" id="WP_324277894.1">
    <property type="nucleotide sequence ID" value="NZ_CP141261.1"/>
</dbReference>